<dbReference type="STRING" id="1555241.A0A4P9X2T5"/>
<keyword evidence="2" id="KW-1185">Reference proteome</keyword>
<sequence>MDFEQARRDLVANPDEGIEQPVEVNQRGLIDKILARYAADYTVWRELLQNSDDAGATHVQLIFQTHAQPGSRGVDAGAPNDEGQPLTGLFRSLHRLGLFGSAPIQPDVHTLCYRNNGRPFSAADWDRLRSIASGNPDETKTGLFGVGFYSLFSLAETPFVVSGDQTMAFLWRGDALYTRRGRVAPADQDPTMPTTFHLGLREPIARPDLTDLGRFLVAALLFTRSLAQIDVVVDALTVLSLTK</sequence>
<gene>
    <name evidence="1" type="ORF">CXG81DRAFT_15135</name>
</gene>
<evidence type="ECO:0000313" key="2">
    <source>
        <dbReference type="Proteomes" id="UP000274922"/>
    </source>
</evidence>
<name>A0A4P9X2T5_9FUNG</name>
<dbReference type="SUPFAM" id="SSF55874">
    <property type="entry name" value="ATPase domain of HSP90 chaperone/DNA topoisomerase II/histidine kinase"/>
    <property type="match status" value="1"/>
</dbReference>
<accession>A0A4P9X2T5</accession>
<dbReference type="EMBL" id="ML014329">
    <property type="protein sequence ID" value="RKO99026.1"/>
    <property type="molecule type" value="Genomic_DNA"/>
</dbReference>
<dbReference type="PANTHER" id="PTHR47839">
    <property type="entry name" value="DOMAIN PROTEIN, PUTATIVE (AFU_ORTHOLOGUE AFUA_6G04830)-RELATED"/>
    <property type="match status" value="1"/>
</dbReference>
<protein>
    <submittedName>
        <fullName evidence="1">Uncharacterized protein</fullName>
    </submittedName>
</protein>
<feature type="non-terminal residue" evidence="1">
    <location>
        <position position="243"/>
    </location>
</feature>
<reference evidence="2" key="1">
    <citation type="journal article" date="2018" name="Nat. Microbiol.">
        <title>Leveraging single-cell genomics to expand the fungal tree of life.</title>
        <authorList>
            <person name="Ahrendt S.R."/>
            <person name="Quandt C.A."/>
            <person name="Ciobanu D."/>
            <person name="Clum A."/>
            <person name="Salamov A."/>
            <person name="Andreopoulos B."/>
            <person name="Cheng J.F."/>
            <person name="Woyke T."/>
            <person name="Pelin A."/>
            <person name="Henrissat B."/>
            <person name="Reynolds N.K."/>
            <person name="Benny G.L."/>
            <person name="Smith M.E."/>
            <person name="James T.Y."/>
            <person name="Grigoriev I.V."/>
        </authorList>
    </citation>
    <scope>NUCLEOTIDE SEQUENCE [LARGE SCALE GENOMIC DNA]</scope>
    <source>
        <strain evidence="2">ATCC 52028</strain>
    </source>
</reference>
<dbReference type="PANTHER" id="PTHR47839:SF1">
    <property type="entry name" value="DOMAIN PROTEIN, PUTATIVE (AFU_ORTHOLOGUE AFUA_6G04830)-RELATED"/>
    <property type="match status" value="1"/>
</dbReference>
<proteinExistence type="predicted"/>
<dbReference type="InterPro" id="IPR036890">
    <property type="entry name" value="HATPase_C_sf"/>
</dbReference>
<dbReference type="NCBIfam" id="NF047352">
    <property type="entry name" value="P_loop_sacsin"/>
    <property type="match status" value="1"/>
</dbReference>
<dbReference type="Gene3D" id="3.30.565.10">
    <property type="entry name" value="Histidine kinase-like ATPase, C-terminal domain"/>
    <property type="match status" value="1"/>
</dbReference>
<dbReference type="OrthoDB" id="10031156at2759"/>
<evidence type="ECO:0000313" key="1">
    <source>
        <dbReference type="EMBL" id="RKO99026.1"/>
    </source>
</evidence>
<dbReference type="AlphaFoldDB" id="A0A4P9X2T5"/>
<dbReference type="Proteomes" id="UP000274922">
    <property type="component" value="Unassembled WGS sequence"/>
</dbReference>
<organism evidence="1 2">
    <name type="scientific">Caulochytrium protostelioides</name>
    <dbReference type="NCBI Taxonomy" id="1555241"/>
    <lineage>
        <taxon>Eukaryota</taxon>
        <taxon>Fungi</taxon>
        <taxon>Fungi incertae sedis</taxon>
        <taxon>Chytridiomycota</taxon>
        <taxon>Chytridiomycota incertae sedis</taxon>
        <taxon>Chytridiomycetes</taxon>
        <taxon>Caulochytriales</taxon>
        <taxon>Caulochytriaceae</taxon>
        <taxon>Caulochytrium</taxon>
    </lineage>
</organism>